<keyword evidence="6" id="KW-1185">Reference proteome</keyword>
<name>A0ABW7S7C5_STRTE</name>
<reference evidence="5 6" key="1">
    <citation type="submission" date="2024-10" db="EMBL/GenBank/DDBJ databases">
        <authorList>
            <person name="Wannawong T."/>
            <person name="Kuncharoen N."/>
            <person name="Mhuantong W."/>
        </authorList>
    </citation>
    <scope>NUCLEOTIDE SEQUENCE [LARGE SCALE GENOMIC DNA]</scope>
    <source>
        <strain evidence="5 6">CALK1-4</strain>
    </source>
</reference>
<accession>A0ABW7S7C5</accession>
<evidence type="ECO:0000313" key="5">
    <source>
        <dbReference type="EMBL" id="MFI0576134.1"/>
    </source>
</evidence>
<dbReference type="CDD" id="cd13402">
    <property type="entry name" value="LT_TF-like"/>
    <property type="match status" value="1"/>
</dbReference>
<organism evidence="5 6">
    <name type="scientific">Streptomyces tendae</name>
    <dbReference type="NCBI Taxonomy" id="1932"/>
    <lineage>
        <taxon>Bacteria</taxon>
        <taxon>Bacillati</taxon>
        <taxon>Actinomycetota</taxon>
        <taxon>Actinomycetes</taxon>
        <taxon>Kitasatosporales</taxon>
        <taxon>Streptomycetaceae</taxon>
        <taxon>Streptomyces</taxon>
    </lineage>
</organism>
<evidence type="ECO:0000313" key="6">
    <source>
        <dbReference type="Proteomes" id="UP001610810"/>
    </source>
</evidence>
<dbReference type="SUPFAM" id="SSF53955">
    <property type="entry name" value="Lysozyme-like"/>
    <property type="match status" value="1"/>
</dbReference>
<gene>
    <name evidence="5" type="ORF">ACH3YB_31360</name>
</gene>
<dbReference type="InterPro" id="IPR023346">
    <property type="entry name" value="Lysozyme-like_dom_sf"/>
</dbReference>
<dbReference type="PANTHER" id="PTHR37813">
    <property type="entry name" value="FELS-2 PROPHAGE PROTEIN"/>
    <property type="match status" value="1"/>
</dbReference>
<dbReference type="Proteomes" id="UP001610810">
    <property type="component" value="Unassembled WGS sequence"/>
</dbReference>
<evidence type="ECO:0000256" key="2">
    <source>
        <dbReference type="SAM" id="MobiDB-lite"/>
    </source>
</evidence>
<dbReference type="RefSeq" id="WP_398353379.1">
    <property type="nucleotide sequence ID" value="NZ_JBIQWK010000011.1"/>
</dbReference>
<evidence type="ECO:0000256" key="1">
    <source>
        <dbReference type="ARBA" id="ARBA00022612"/>
    </source>
</evidence>
<sequence>MPTRTTRVIYDLVARDNASRTFGRVGGAATRLGRQGAGVGAAIATGLKVGTVAAGALGWAALSASGDFEKSMNQVRAVSGATGKDFQDLRNQAKELGATTKFTASEAADGMGFLAMAGFKAHDILNAMPGVLSLASAGNMDLARSADIASNILTGYGFKTSETTRVVDVMAKTFTSTNTNLEQLGEAFKYAGPVAHTAGLKFEETSAAIGLMGNAGIQASMAGTALRGAVTRLLSPTAKVAKTLKKLGVEATDSHGQLLPLNDIIRQLEKSGATTGDMMTIFGQRAGPALLALVDQGSGALVKLTKELENSGGTADKIAKIQMEGLKGQLVSLKSAWEGLMIEIGDLGVLDLATGAVEGLTTATRGFTGFVDQYGKPAIKSFRDQMSDLVPVDAIKTKFGQAKDFVGDFIGGLTGSKSTAKGLLSGLFDNAPHLGSGKSGAAEKGPGLGVLPHYGAGQVAPTTGVQGSVLKPLPHGGSGATAPLTMPEVKPPKSMGQKIGESIRKAISGGIENLDWGKLGSGLGKGLSTAIGWVGKNTADLTKKFGSILAGIDWVDVGKAVGGQAIPFAIGFIVNLFAPLFSLDFWKEHWLDAIIAVLSVIPIGRIFGALGKLIGKIPFLRIFEPLFSGIGKLGGLIEKGLGKIFGPIGRGIVGGFKKAFPAAEGIAKGLLEKLILAPARKVGTFAKLIPRGLATGIEKGTSWVTEKALNIGKAVLRPFASAGSWLWSKGTEVVAGLTRGIAARVKGLGTWAWTTIGRPVVDAFRTAGSALLAKGRSFVSGLKSGIVAGAKAVGGWAWRTVGKPIVDAFKAAGTWLVSKGKAYVSGLKSGIVTGVKAIGGWVTRTVVTPIVSRFSKAGSWLVSKGKATVSGLKSGVLAGAKAIGTWVGTHVVAPVTGRFAKAGSWLVSKGKSIVSGLKDGIVSGVKGIGKWLKSHVVDPIVSAVKKFFGIHSPSKVFAGIGGHLVSGLVQGLAKTNGTAIAKKVFGDMPNALGAIVSKGLVAIGSLPSKAMSALAGLGSKFGDILSKLFGGGGGGGSGVSKWSPLVSQVLAMLGAPGTALPAVLKRIEMESGGNPNAINLWDSNAKAGHPSQGLMQTIPSTFNAYAGPFRSRGITDPLANIYAGVNYAMHRYGKNWISVMTRPGGYDSGGLARGLGFLPKYTPKPERVLSPRQTASFEQLVDLLAGGGLAAAGGEFTGQLVLDSGELLGVIQGTVKPMINASEQRQAHRAKVGRRTA</sequence>
<dbReference type="PANTHER" id="PTHR37813:SF1">
    <property type="entry name" value="FELS-2 PROPHAGE PROTEIN"/>
    <property type="match status" value="1"/>
</dbReference>
<comment type="caution">
    <text evidence="5">The sequence shown here is derived from an EMBL/GenBank/DDBJ whole genome shotgun (WGS) entry which is preliminary data.</text>
</comment>
<dbReference type="EMBL" id="JBIQWK010000011">
    <property type="protein sequence ID" value="MFI0576134.1"/>
    <property type="molecule type" value="Genomic_DNA"/>
</dbReference>
<keyword evidence="1" id="KW-1188">Viral release from host cell</keyword>
<evidence type="ECO:0000259" key="3">
    <source>
        <dbReference type="Pfam" id="PF01464"/>
    </source>
</evidence>
<dbReference type="InterPro" id="IPR010090">
    <property type="entry name" value="Phage_tape_meas"/>
</dbReference>
<dbReference type="Pfam" id="PF10145">
    <property type="entry name" value="PhageMin_Tail"/>
    <property type="match status" value="1"/>
</dbReference>
<feature type="domain" description="Transglycosylase SLT" evidence="3">
    <location>
        <begin position="1067"/>
        <end position="1134"/>
    </location>
</feature>
<feature type="region of interest" description="Disordered" evidence="2">
    <location>
        <begin position="476"/>
        <end position="495"/>
    </location>
</feature>
<proteinExistence type="predicted"/>
<protein>
    <submittedName>
        <fullName evidence="5">Phage tail tape measure protein</fullName>
    </submittedName>
</protein>
<dbReference type="InterPro" id="IPR008258">
    <property type="entry name" value="Transglycosylase_SLT_dom_1"/>
</dbReference>
<dbReference type="NCBIfam" id="TIGR01760">
    <property type="entry name" value="tape_meas_TP901"/>
    <property type="match status" value="1"/>
</dbReference>
<dbReference type="Pfam" id="PF01464">
    <property type="entry name" value="SLT"/>
    <property type="match status" value="1"/>
</dbReference>
<feature type="domain" description="Phage tail tape measure protein" evidence="4">
    <location>
        <begin position="90"/>
        <end position="273"/>
    </location>
</feature>
<evidence type="ECO:0000259" key="4">
    <source>
        <dbReference type="Pfam" id="PF10145"/>
    </source>
</evidence>
<dbReference type="Gene3D" id="1.10.530.10">
    <property type="match status" value="1"/>
</dbReference>